<feature type="domain" description="EGF-like" evidence="4">
    <location>
        <begin position="295"/>
        <end position="334"/>
    </location>
</feature>
<dbReference type="Gene3D" id="2.60.40.420">
    <property type="entry name" value="Cupredoxins - blue copper proteins"/>
    <property type="match status" value="1"/>
</dbReference>
<dbReference type="PROSITE" id="PS00022">
    <property type="entry name" value="EGF_1"/>
    <property type="match status" value="7"/>
</dbReference>
<feature type="domain" description="Laminin G" evidence="3">
    <location>
        <begin position="968"/>
        <end position="1123"/>
    </location>
</feature>
<gene>
    <name evidence="5" type="ORF">PEVE_00031417</name>
</gene>
<comment type="caution">
    <text evidence="2">Lacks conserved residue(s) required for the propagation of feature annotation.</text>
</comment>
<evidence type="ECO:0000313" key="5">
    <source>
        <dbReference type="EMBL" id="CAH3195925.1"/>
    </source>
</evidence>
<dbReference type="PANTHER" id="PTHR24044:SF417">
    <property type="entry name" value="WEARY, ISOFORM B"/>
    <property type="match status" value="1"/>
</dbReference>
<accession>A0ABN8SXP6</accession>
<feature type="disulfide bond" evidence="2">
    <location>
        <begin position="324"/>
        <end position="333"/>
    </location>
</feature>
<dbReference type="CDD" id="cd00054">
    <property type="entry name" value="EGF_CA"/>
    <property type="match status" value="4"/>
</dbReference>
<protein>
    <submittedName>
        <fullName evidence="5">Uncharacterized protein</fullName>
    </submittedName>
</protein>
<comment type="caution">
    <text evidence="5">The sequence shown here is derived from an EMBL/GenBank/DDBJ whole genome shotgun (WGS) entry which is preliminary data.</text>
</comment>
<dbReference type="Pfam" id="PF00054">
    <property type="entry name" value="Laminin_G_1"/>
    <property type="match status" value="1"/>
</dbReference>
<dbReference type="InterPro" id="IPR000742">
    <property type="entry name" value="EGF"/>
</dbReference>
<dbReference type="SUPFAM" id="SSF57196">
    <property type="entry name" value="EGF/Laminin"/>
    <property type="match status" value="4"/>
</dbReference>
<dbReference type="InterPro" id="IPR001881">
    <property type="entry name" value="EGF-like_Ca-bd_dom"/>
</dbReference>
<dbReference type="InterPro" id="IPR000152">
    <property type="entry name" value="EGF-type_Asp/Asn_hydroxyl_site"/>
</dbReference>
<feature type="disulfide bond" evidence="2">
    <location>
        <begin position="201"/>
        <end position="210"/>
    </location>
</feature>
<organism evidence="5 6">
    <name type="scientific">Porites evermanni</name>
    <dbReference type="NCBI Taxonomy" id="104178"/>
    <lineage>
        <taxon>Eukaryota</taxon>
        <taxon>Metazoa</taxon>
        <taxon>Cnidaria</taxon>
        <taxon>Anthozoa</taxon>
        <taxon>Hexacorallia</taxon>
        <taxon>Scleractinia</taxon>
        <taxon>Fungiina</taxon>
        <taxon>Poritidae</taxon>
        <taxon>Porites</taxon>
    </lineage>
</organism>
<feature type="non-terminal residue" evidence="5">
    <location>
        <position position="1"/>
    </location>
</feature>
<feature type="disulfide bond" evidence="2">
    <location>
        <begin position="244"/>
        <end position="253"/>
    </location>
</feature>
<feature type="domain" description="EGF-like" evidence="4">
    <location>
        <begin position="175"/>
        <end position="211"/>
    </location>
</feature>
<feature type="domain" description="Laminin G" evidence="3">
    <location>
        <begin position="698"/>
        <end position="885"/>
    </location>
</feature>
<dbReference type="PROSITE" id="PS00010">
    <property type="entry name" value="ASX_HYDROXYL"/>
    <property type="match status" value="1"/>
</dbReference>
<keyword evidence="1 2" id="KW-1015">Disulfide bond</keyword>
<dbReference type="PRINTS" id="PR00010">
    <property type="entry name" value="EGFBLOOD"/>
</dbReference>
<proteinExistence type="predicted"/>
<feature type="disulfide bond" evidence="2">
    <location>
        <begin position="282"/>
        <end position="291"/>
    </location>
</feature>
<dbReference type="SMART" id="SM00282">
    <property type="entry name" value="LamG"/>
    <property type="match status" value="2"/>
</dbReference>
<feature type="disulfide bond" evidence="2">
    <location>
        <begin position="949"/>
        <end position="958"/>
    </location>
</feature>
<evidence type="ECO:0000259" key="4">
    <source>
        <dbReference type="PROSITE" id="PS50026"/>
    </source>
</evidence>
<dbReference type="PANTHER" id="PTHR24044">
    <property type="entry name" value="NOTCH LIGAND FAMILY MEMBER"/>
    <property type="match status" value="1"/>
</dbReference>
<dbReference type="Gene3D" id="2.60.120.200">
    <property type="match status" value="2"/>
</dbReference>
<dbReference type="Proteomes" id="UP001159427">
    <property type="component" value="Unassembled WGS sequence"/>
</dbReference>
<feature type="disulfide bond" evidence="2">
    <location>
        <begin position="683"/>
        <end position="692"/>
    </location>
</feature>
<feature type="domain" description="EGF-like" evidence="4">
    <location>
        <begin position="654"/>
        <end position="693"/>
    </location>
</feature>
<dbReference type="SMART" id="SM00179">
    <property type="entry name" value="EGF_CA"/>
    <property type="match status" value="4"/>
</dbReference>
<dbReference type="InterPro" id="IPR018097">
    <property type="entry name" value="EGF_Ca-bd_CS"/>
</dbReference>
<dbReference type="EMBL" id="CALNXI010004491">
    <property type="protein sequence ID" value="CAH3195925.1"/>
    <property type="molecule type" value="Genomic_DNA"/>
</dbReference>
<feature type="non-terminal residue" evidence="5">
    <location>
        <position position="1123"/>
    </location>
</feature>
<keyword evidence="2" id="KW-0245">EGF-like domain</keyword>
<keyword evidence="6" id="KW-1185">Reference proteome</keyword>
<dbReference type="SMART" id="SM00181">
    <property type="entry name" value="EGF"/>
    <property type="match status" value="7"/>
</dbReference>
<dbReference type="PROSITE" id="PS50026">
    <property type="entry name" value="EGF_3"/>
    <property type="match status" value="7"/>
</dbReference>
<evidence type="ECO:0000256" key="1">
    <source>
        <dbReference type="ARBA" id="ARBA00023157"/>
    </source>
</evidence>
<name>A0ABN8SXP6_9CNID</name>
<dbReference type="SUPFAM" id="SSF49899">
    <property type="entry name" value="Concanavalin A-like lectins/glucanases"/>
    <property type="match status" value="2"/>
</dbReference>
<reference evidence="5 6" key="1">
    <citation type="submission" date="2022-05" db="EMBL/GenBank/DDBJ databases">
        <authorList>
            <consortium name="Genoscope - CEA"/>
            <person name="William W."/>
        </authorList>
    </citation>
    <scope>NUCLEOTIDE SEQUENCE [LARGE SCALE GENOMIC DNA]</scope>
</reference>
<evidence type="ECO:0000313" key="6">
    <source>
        <dbReference type="Proteomes" id="UP001159427"/>
    </source>
</evidence>
<evidence type="ECO:0000259" key="3">
    <source>
        <dbReference type="PROSITE" id="PS50025"/>
    </source>
</evidence>
<dbReference type="PROSITE" id="PS50025">
    <property type="entry name" value="LAM_G_DOMAIN"/>
    <property type="match status" value="2"/>
</dbReference>
<feature type="disulfide bond" evidence="2">
    <location>
        <begin position="910"/>
        <end position="919"/>
    </location>
</feature>
<feature type="domain" description="EGF-like" evidence="4">
    <location>
        <begin position="926"/>
        <end position="959"/>
    </location>
</feature>
<dbReference type="PROSITE" id="PS01186">
    <property type="entry name" value="EGF_2"/>
    <property type="match status" value="2"/>
</dbReference>
<dbReference type="CDD" id="cd00110">
    <property type="entry name" value="LamG"/>
    <property type="match status" value="2"/>
</dbReference>
<dbReference type="Gene3D" id="2.10.25.10">
    <property type="entry name" value="Laminin"/>
    <property type="match status" value="6"/>
</dbReference>
<sequence>LIASRLNVVLAQNSTSQPRSSVPNLHCPSGFHCFNNTVRTVTIEWGHNGHICDGQFEEECYGEKDPFGFVRGPRQQPQTVVQGDKVIFKPSEMITFRVRNVTKNAYDNCILNTGQLVNNATSTSFEVSSKFLNPVGVKYFIDDNPSLFSCNFGIKLEIYVRSRQQPYCINSAMPQSGVCSGMGLCASNASKFFTRNYTCLCPNSYLGNYCEELDSCHSSRNPCKNGATCRDITDGLADSFNCTCLPGYTGNLCDTNINECASQPCQNKGFCVDYINRYTCLCEPDTEGVNCETVIFNMCSLQPCKNGGTCQRSGEKRQNYTCTCPPSFTGRNCTVNITSSSIPFSSMTPFQTSMLLSTTLVVNSSSVIQDVSSSFSVTSTVLTSSLVYHSLTQTIASTPELATSTPLQSRKTSSASLSSQQSLLPTFNTSVLSVSTSPVELSSTSLTKFSSSSTINTSHLSASTSPVEALSSSLIKFSSSLAINTSLLSASTSPVEASSSSLTKFSSLVKVVSSSATPFSSSPLVPSSTQVLSSLSQAISPSLATSIYSSVTPASSPAVTSTVIQSSSILFSRLPFSSAVITSSKISTGTLPTFLASSATVLSKSTSSITTTVPLSTTVFYTSTMTLSPSRSTVIVLSSVWPTSSPSPTLTPLSNQTCLHNPCINNGTCYDEPYSRYKFRCECPYPTVGPRCFKTGDLHFPGFRQGSFLEHKSISFNNELNTIDVTFQTNATEGLILFAADHKERGDFIQLSVVGGKLEFRFDPGDSLVFIRSDQNVNTGETITATATYVYVTTADPPFGTLQIGNGAQLKGEVKGKLKGIQLYDSWYVGGVPLGFSMLNKTKGNAAPVPSFVGAIKDVQVNKEAINLADATNWFNINEGDMPPCERMPCQNNGVCIPHEDNVHDYSCNCTKGYTGKNCETHSACESENCNGGECIAKDSNPKEFICLCPLGRVGVQCETVISISVPLFTIVQSFPSFLEYPVPKDAVRSFHVTFLFRVDNSSPSWNDSLLVYSAQNKFEGSGDDFFAIGLKNNMVLLQYNLGSGIARISSEPLDTAKDWHLVVAGRDDRDGYLYVDDQPRKEGRSVGPLVGLNLFEPLYIGGVPDIRQLPSVLDFKSGGFHG</sequence>
<dbReference type="Pfam" id="PF02210">
    <property type="entry name" value="Laminin_G_2"/>
    <property type="match status" value="1"/>
</dbReference>
<feature type="domain" description="EGF-like" evidence="4">
    <location>
        <begin position="881"/>
        <end position="920"/>
    </location>
</feature>
<dbReference type="InterPro" id="IPR050906">
    <property type="entry name" value="Notch_signaling"/>
</dbReference>
<evidence type="ECO:0000256" key="2">
    <source>
        <dbReference type="PROSITE-ProRule" id="PRU00076"/>
    </source>
</evidence>
<dbReference type="PROSITE" id="PS01187">
    <property type="entry name" value="EGF_CA"/>
    <property type="match status" value="1"/>
</dbReference>
<dbReference type="Pfam" id="PF00008">
    <property type="entry name" value="EGF"/>
    <property type="match status" value="4"/>
</dbReference>
<dbReference type="InterPro" id="IPR001791">
    <property type="entry name" value="Laminin_G"/>
</dbReference>
<dbReference type="InterPro" id="IPR013320">
    <property type="entry name" value="ConA-like_dom_sf"/>
</dbReference>
<dbReference type="InterPro" id="IPR008972">
    <property type="entry name" value="Cupredoxin"/>
</dbReference>
<feature type="domain" description="EGF-like" evidence="4">
    <location>
        <begin position="212"/>
        <end position="254"/>
    </location>
</feature>
<feature type="domain" description="EGF-like" evidence="4">
    <location>
        <begin position="256"/>
        <end position="292"/>
    </location>
</feature>